<dbReference type="KEGG" id="hadh:FRZ61_02760"/>
<evidence type="ECO:0000313" key="2">
    <source>
        <dbReference type="Proteomes" id="UP000325797"/>
    </source>
</evidence>
<keyword evidence="1" id="KW-0418">Kinase</keyword>
<organism evidence="1 2">
    <name type="scientific">Hypericibacter adhaerens</name>
    <dbReference type="NCBI Taxonomy" id="2602016"/>
    <lineage>
        <taxon>Bacteria</taxon>
        <taxon>Pseudomonadati</taxon>
        <taxon>Pseudomonadota</taxon>
        <taxon>Alphaproteobacteria</taxon>
        <taxon>Rhodospirillales</taxon>
        <taxon>Dongiaceae</taxon>
        <taxon>Hypericibacter</taxon>
    </lineage>
</organism>
<keyword evidence="1" id="KW-0808">Transferase</keyword>
<protein>
    <submittedName>
        <fullName evidence="1">Kinase</fullName>
    </submittedName>
</protein>
<dbReference type="GO" id="GO:0016301">
    <property type="term" value="F:kinase activity"/>
    <property type="evidence" value="ECO:0007669"/>
    <property type="project" value="UniProtKB-KW"/>
</dbReference>
<dbReference type="PANTHER" id="PTHR37807">
    <property type="entry name" value="OS07G0160300 PROTEIN"/>
    <property type="match status" value="1"/>
</dbReference>
<reference evidence="1 2" key="1">
    <citation type="submission" date="2019-08" db="EMBL/GenBank/DDBJ databases">
        <title>Hyperibacter terrae gen. nov., sp. nov. and Hyperibacter viscosus sp. nov., two new members in the family Rhodospirillaceae isolated from the rhizosphere of Hypericum perforatum.</title>
        <authorList>
            <person name="Noviana Z."/>
        </authorList>
    </citation>
    <scope>NUCLEOTIDE SEQUENCE [LARGE SCALE GENOMIC DNA]</scope>
    <source>
        <strain evidence="1 2">R5959</strain>
    </source>
</reference>
<dbReference type="PANTHER" id="PTHR37807:SF3">
    <property type="entry name" value="OS07G0160300 PROTEIN"/>
    <property type="match status" value="1"/>
</dbReference>
<dbReference type="InterPro" id="IPR027417">
    <property type="entry name" value="P-loop_NTPase"/>
</dbReference>
<keyword evidence="2" id="KW-1185">Reference proteome</keyword>
<dbReference type="EMBL" id="CP042582">
    <property type="protein sequence ID" value="QEX20359.1"/>
    <property type="molecule type" value="Genomic_DNA"/>
</dbReference>
<dbReference type="RefSeq" id="WP_225309052.1">
    <property type="nucleotide sequence ID" value="NZ_CP042582.1"/>
</dbReference>
<sequence>MPPLLIVFGGLPGTGKTTIAREVARRQRATYLRIDTIEQAIREADGLAGDIGPAGYAAAYALAEANLRLGQAVVADAVNPLAITRAAWRSAAVAAAAPILEVELLCSDQAEHRRRVEGRVVDVPGLVPPGWAAVLAREYEPWPEPHLVIDTATASPDEAVDRVCAAIEARRYLSS</sequence>
<accession>A0A5J6MSQ7</accession>
<evidence type="ECO:0000313" key="1">
    <source>
        <dbReference type="EMBL" id="QEX20359.1"/>
    </source>
</evidence>
<dbReference type="Pfam" id="PF13671">
    <property type="entry name" value="AAA_33"/>
    <property type="match status" value="1"/>
</dbReference>
<proteinExistence type="predicted"/>
<dbReference type="Gene3D" id="3.40.50.300">
    <property type="entry name" value="P-loop containing nucleotide triphosphate hydrolases"/>
    <property type="match status" value="1"/>
</dbReference>
<gene>
    <name evidence="1" type="ORF">FRZ61_02760</name>
</gene>
<dbReference type="AlphaFoldDB" id="A0A5J6MSQ7"/>
<dbReference type="Proteomes" id="UP000325797">
    <property type="component" value="Chromosome"/>
</dbReference>
<dbReference type="SUPFAM" id="SSF52540">
    <property type="entry name" value="P-loop containing nucleoside triphosphate hydrolases"/>
    <property type="match status" value="1"/>
</dbReference>
<name>A0A5J6MSQ7_9PROT</name>